<dbReference type="EMBL" id="JACIJS010000002">
    <property type="protein sequence ID" value="MBB5514823.1"/>
    <property type="molecule type" value="Genomic_DNA"/>
</dbReference>
<gene>
    <name evidence="4" type="ORF">FHS89_000829</name>
</gene>
<comment type="caution">
    <text evidence="4">The sequence shown here is derived from an EMBL/GenBank/DDBJ whole genome shotgun (WGS) entry which is preliminary data.</text>
</comment>
<feature type="domain" description="SUF system FeS cluster assembly SufBD core" evidence="2">
    <location>
        <begin position="234"/>
        <end position="476"/>
    </location>
</feature>
<keyword evidence="5" id="KW-1185">Reference proteome</keyword>
<evidence type="ECO:0000313" key="5">
    <source>
        <dbReference type="Proteomes" id="UP000553766"/>
    </source>
</evidence>
<dbReference type="InterPro" id="IPR000825">
    <property type="entry name" value="SUF_FeS_clus_asmbl_SufBD_core"/>
</dbReference>
<dbReference type="PANTHER" id="PTHR30508">
    <property type="entry name" value="FES CLUSTER ASSEMBLY PROTEIN SUF"/>
    <property type="match status" value="1"/>
</dbReference>
<feature type="domain" description="SUF system FeS cluster assembly SufBD N-terminal" evidence="3">
    <location>
        <begin position="167"/>
        <end position="225"/>
    </location>
</feature>
<proteinExistence type="inferred from homology"/>
<dbReference type="NCBIfam" id="NF008773">
    <property type="entry name" value="PRK11814.1"/>
    <property type="match status" value="1"/>
</dbReference>
<protein>
    <submittedName>
        <fullName evidence="4">Fe-S cluster assembly protein SufB</fullName>
    </submittedName>
</protein>
<name>A0A840WKZ0_9RHOB</name>
<dbReference type="GO" id="GO:0016226">
    <property type="term" value="P:iron-sulfur cluster assembly"/>
    <property type="evidence" value="ECO:0007669"/>
    <property type="project" value="InterPro"/>
</dbReference>
<dbReference type="Pfam" id="PF01458">
    <property type="entry name" value="SUFBD_core"/>
    <property type="match status" value="1"/>
</dbReference>
<dbReference type="NCBIfam" id="TIGR01980">
    <property type="entry name" value="sufB"/>
    <property type="match status" value="1"/>
</dbReference>
<dbReference type="RefSeq" id="WP_184008823.1">
    <property type="nucleotide sequence ID" value="NZ_JACIJS010000002.1"/>
</dbReference>
<dbReference type="Proteomes" id="UP000553766">
    <property type="component" value="Unassembled WGS sequence"/>
</dbReference>
<evidence type="ECO:0000259" key="3">
    <source>
        <dbReference type="Pfam" id="PF19295"/>
    </source>
</evidence>
<dbReference type="InterPro" id="IPR045595">
    <property type="entry name" value="SufBD_N"/>
</dbReference>
<organism evidence="4 5">
    <name type="scientific">Rubricella aquisinus</name>
    <dbReference type="NCBI Taxonomy" id="2028108"/>
    <lineage>
        <taxon>Bacteria</taxon>
        <taxon>Pseudomonadati</taxon>
        <taxon>Pseudomonadota</taxon>
        <taxon>Alphaproteobacteria</taxon>
        <taxon>Rhodobacterales</taxon>
        <taxon>Paracoccaceae</taxon>
        <taxon>Rubricella</taxon>
    </lineage>
</organism>
<evidence type="ECO:0000313" key="4">
    <source>
        <dbReference type="EMBL" id="MBB5514823.1"/>
    </source>
</evidence>
<reference evidence="4 5" key="1">
    <citation type="submission" date="2020-08" db="EMBL/GenBank/DDBJ databases">
        <title>Genomic Encyclopedia of Type Strains, Phase IV (KMG-IV): sequencing the most valuable type-strain genomes for metagenomic binning, comparative biology and taxonomic classification.</title>
        <authorList>
            <person name="Goeker M."/>
        </authorList>
    </citation>
    <scope>NUCLEOTIDE SEQUENCE [LARGE SCALE GENOMIC DNA]</scope>
    <source>
        <strain evidence="4 5">DSM 103377</strain>
    </source>
</reference>
<dbReference type="AlphaFoldDB" id="A0A840WKZ0"/>
<dbReference type="Pfam" id="PF19295">
    <property type="entry name" value="SufBD_N"/>
    <property type="match status" value="1"/>
</dbReference>
<dbReference type="SUPFAM" id="SSF101960">
    <property type="entry name" value="Stabilizer of iron transporter SufD"/>
    <property type="match status" value="1"/>
</dbReference>
<sequence length="505" mass="56571">MTALDEVKVKEGVEAETVEAVKSLSGKYKYGWSTNVEMDFAPKGLNEDIVRLISAKNEEPEWMLEWRLAAYRRWLEMDEPEWAMVDYPKIEYQEQYYYATPKSMQDKPKSLDEVDPELLRTYEKLGIPLKEQMLLAGVEGADVDPNRKVAVDAVFDSVSVGTTFKEELARAGVIFCSISEAVREHPELVRKYLGTVVPQSDNFFATLNSAVYSDGSFVYVPPGVRCPMELSTYFRINAENTGQFERTLIIADKGSYVSYLEGCTAPMRDTHQLHAAVVELVALEDAEIKYSTVQNWYPGDENGVGGIYNFVTKRADCRGDRSKVMWTQVETGSAVTWKYPSCILRGEESQGEFYSIAIANNMQQADTGTKMVHLGKNTKSRIVSKGISAGRAQNTYRGLVSMHPKAKNSRNYTQCDSLLIGDKCGAHTVPYIEVKNNSSRVEHEATTSKVDDDQLFYCRQRGMDEEEAVALVVNGFCKEVLQALPMEFAMEAQQLVAISLEGSVG</sequence>
<comment type="similarity">
    <text evidence="1">Belongs to the iron-sulfur cluster assembly SufBD family.</text>
</comment>
<dbReference type="InterPro" id="IPR055346">
    <property type="entry name" value="Fe-S_cluster_assembly_SufBD"/>
</dbReference>
<dbReference type="InterPro" id="IPR037284">
    <property type="entry name" value="SUF_FeS_clus_asmbl_SufBD_sf"/>
</dbReference>
<evidence type="ECO:0000256" key="1">
    <source>
        <dbReference type="ARBA" id="ARBA00043967"/>
    </source>
</evidence>
<dbReference type="PANTHER" id="PTHR30508:SF1">
    <property type="entry name" value="UPF0051 PROTEIN ABCI8, CHLOROPLASTIC-RELATED"/>
    <property type="match status" value="1"/>
</dbReference>
<dbReference type="InterPro" id="IPR010231">
    <property type="entry name" value="SUF_FeS_clus_asmbl_SufB"/>
</dbReference>
<evidence type="ECO:0000259" key="2">
    <source>
        <dbReference type="Pfam" id="PF01458"/>
    </source>
</evidence>
<accession>A0A840WKZ0</accession>